<dbReference type="Proteomes" id="UP000248987">
    <property type="component" value="Unassembled WGS sequence"/>
</dbReference>
<dbReference type="EMBL" id="QLLQ01000002">
    <property type="protein sequence ID" value="RAJ26709.1"/>
    <property type="molecule type" value="Genomic_DNA"/>
</dbReference>
<gene>
    <name evidence="1" type="ORF">LX77_00964</name>
</gene>
<evidence type="ECO:0000313" key="2">
    <source>
        <dbReference type="Proteomes" id="UP000248987"/>
    </source>
</evidence>
<comment type="caution">
    <text evidence="1">The sequence shown here is derived from an EMBL/GenBank/DDBJ whole genome shotgun (WGS) entry which is preliminary data.</text>
</comment>
<dbReference type="STRING" id="49280.A9996_04025"/>
<evidence type="ECO:0000313" key="1">
    <source>
        <dbReference type="EMBL" id="RAJ26709.1"/>
    </source>
</evidence>
<organism evidence="1 2">
    <name type="scientific">Gelidibacter algens</name>
    <dbReference type="NCBI Taxonomy" id="49280"/>
    <lineage>
        <taxon>Bacteria</taxon>
        <taxon>Pseudomonadati</taxon>
        <taxon>Bacteroidota</taxon>
        <taxon>Flavobacteriia</taxon>
        <taxon>Flavobacteriales</taxon>
        <taxon>Flavobacteriaceae</taxon>
        <taxon>Gelidibacter</taxon>
    </lineage>
</organism>
<protein>
    <submittedName>
        <fullName evidence="1">Uncharacterized protein</fullName>
    </submittedName>
</protein>
<dbReference type="AlphaFoldDB" id="A0A1A7R2I5"/>
<proteinExistence type="predicted"/>
<keyword evidence="2" id="KW-1185">Reference proteome</keyword>
<sequence length="63" mass="6976">MVMLRGFLFFYPAVFKLFPELNPAPFEGGVASASTEKHKPAGFKMSYGLLNFLVSKFREGLGS</sequence>
<accession>A0A1A7R2I5</accession>
<reference evidence="1 2" key="1">
    <citation type="submission" date="2018-06" db="EMBL/GenBank/DDBJ databases">
        <title>Genomic Encyclopedia of Archaeal and Bacterial Type Strains, Phase II (KMG-II): from individual species to whole genera.</title>
        <authorList>
            <person name="Goeker M."/>
        </authorList>
    </citation>
    <scope>NUCLEOTIDE SEQUENCE [LARGE SCALE GENOMIC DNA]</scope>
    <source>
        <strain evidence="1 2">DSM 12408</strain>
    </source>
</reference>
<name>A0A1A7R2I5_9FLAO</name>